<dbReference type="Gene3D" id="1.25.40.10">
    <property type="entry name" value="Tetratricopeptide repeat domain"/>
    <property type="match status" value="1"/>
</dbReference>
<dbReference type="PANTHER" id="PTHR31431:SF1">
    <property type="entry name" value="NUCLEOPORIN NUP188"/>
    <property type="match status" value="1"/>
</dbReference>
<dbReference type="GO" id="GO:0006606">
    <property type="term" value="P:protein import into nucleus"/>
    <property type="evidence" value="ECO:0007669"/>
    <property type="project" value="TreeGrafter"/>
</dbReference>
<proteinExistence type="predicted"/>
<evidence type="ECO:0000313" key="3">
    <source>
        <dbReference type="Proteomes" id="UP001314263"/>
    </source>
</evidence>
<dbReference type="GO" id="GO:0006405">
    <property type="term" value="P:RNA export from nucleus"/>
    <property type="evidence" value="ECO:0007669"/>
    <property type="project" value="TreeGrafter"/>
</dbReference>
<dbReference type="InterPro" id="IPR018864">
    <property type="entry name" value="Nucleoporin_Nup188_N"/>
</dbReference>
<evidence type="ECO:0000259" key="1">
    <source>
        <dbReference type="Pfam" id="PF10487"/>
    </source>
</evidence>
<dbReference type="Pfam" id="PF13424">
    <property type="entry name" value="TPR_12"/>
    <property type="match status" value="1"/>
</dbReference>
<reference evidence="2 3" key="1">
    <citation type="submission" date="2023-10" db="EMBL/GenBank/DDBJ databases">
        <authorList>
            <person name="Maclean D."/>
            <person name="Macfadyen A."/>
        </authorList>
    </citation>
    <scope>NUCLEOTIDE SEQUENCE [LARGE SCALE GENOMIC DNA]</scope>
</reference>
<sequence length="2375" mass="251841">MFEAKQLWWPPLPRLYALLIGVSIKDSNEDARALEDRLKEYDSILLHGYCFFKPPSASSKKAVETESSLAIDKKKIPVAPELRGLALELSGYLRLDEVQSYVLLRRWQSDHKEEAAAAQLSAAHLESIMEFYSLERSYAAESLKLLVQLSQGNTESEVAGVGRAALERLQKAGLKRIHLQALLDNLKPLAASGEQLQAESLALLPFAQGALPISERRRQQAKQERIVLLETLLILQSDGGAVLPAEDWLRLASSIGGALYARGPAPNTEQGKLLGRAQQLATLLLIQGLDLEALLSLVAAGSPVSGSSHPFFDADSRQKAHDVLGAWWLQANEAHAPVLMAWAVLAALTSSIYEGDGSKDEYSNHAHTAYESGALKALAQLGRSGQRAADALPSGLPSTVLLPLLAGMVAAFGLTPDRLPLEDLNHVLQLFSAIYEGQPELCTEFWDQENMTAEPLRHFLHEARNLFPACSRPLVEVLAAVSSAPSAALEANAYLDQLPAAAQSYSRTDAQLQGVQEASCSSQQRATAATALPLLGVEGAIAQGSTGLICSLPPCVAGHAGGMADSEAAGHCLVRWQLPQMMAAGQSLLLLQMLRELRSLQQGAGGGSLPGATSVLLPGMRLLARMTSAEPGLALALAQLQLPADSGGEADLLSLLTAGLSLQRGPAGLADAEALQLYEDCLRVGTALAQNLPARVADSLSATDLLRPQSLMQAGPQAIAHLDSTLRFVAQTVPALRDLQKAEAAVGAFSVTEAFLQLTLSLLRNGLHTASLQAYVAFVLSHIIPRHGRWPYRSGAQRWRISAAAFSVIHAALSEMPHQPSGAARASGAVPLAADLEVALAKAIAQDPESLLAALPPSAAELEAWAQQGADVAAAEDAALAWQRLLPALQAASGSPLSAMAQALFEVPRPGQPSAASCLASLVMHPYLDAAGRRDTLRGLAALAQACSRLSSMSFAGSLLAACGSEGLQRMRGALLDSFRVEDGVAADPGQYSAAIELLLIALSHHPSLVDMMLFPTDLQGSQGKGGRKEAGKKVLALPAASQKDSSASAWSCLDGLWDALCHSSKLRAQQPAVLAQASRALLGMWQAGPMAWKATEILREQPQLWQCLAGCLPDAAQRSLALSAPAAAVHEESEDAGEGEVQEWLRKGDTAWRLAAEASALQLFALEAFASPAGSGASPARKMLEGWAEDADGGKLGTLLQRYGAGPPSRALLTTLGRQADLAAQDLACLVLADDVLGRLVQQPGSLLGSLHAALRPVAASFGSWSAASQALRDLAKHKGLQKQLQALHLGRLLLREAEADAPSTQQAVRDVDAEVLEERLASSGQAGPSYGPQYLYSAPRLERRLGPDFARSIPSVCALMQSLRAMSILASTEDARLEALRSLAAAVAVAYRGDGRSPAGLPLVSAAVDALSRALLPVLAQAARGQGDEDGIAFSWLSSSMAAAAETSQICLMLVQKWQSRSKGLGSSSVALCLKLLNLARSWLSSRGILQSSGGSVDHVETVDESLLASLLLVLQQLPSLLTSPPRSDAVPKVREGLSQALMQLAAVAQTAHSCSCTASSIICTIIQRHLPSATWTTFLQETELNLVNLLERALETLTRSRSRAKGTEKSAQLPASQSDAEGLMGSALLLILAVSQYRAAAQLLADQGLTGRLLDTASWLLDPDGAGLDGTVTEVPVAGGQGRAGSGQVARAPDYAGAYSTSGQRSRVHVHWCSLIGIFGVLVRALPGWAEAEADAVAFVVAAEDRLMLALEAPEGTQAQPLTLGALQEMQRSLFLLTGMARLLGQWQLALPGSLPAARQLAATFLEFAAQARLGERLAFHCPPIDPKEKAQARQKPGLQAGEGWFDVCAEGSRPAGPRSSQDPRHSEFSACLGEAMYSATAQALAFLCAVAPQVDEEEVAAGLGPGWPSARVLANLQQHCIALSYEACQHSCEGEGRAARLCGMLLTIVAATRRLQVAQGITVEAALKERHKLEDAEKYMSAALSEAIKGFGDDDPHVAAARQNLAEQYRVMHKYNLALPLYNQAVESLTSSYGLQDIRTATALHNLAGLHMALKDSEAAVKVMQSAVEAKRLALGPSHPAVTESVLGLAAIFRASGRNQAAIDVIEKELHFLTQEGLKASPGALMLMRRLAEDQREAGMLPEADATCRALKAAISGDASRPAHDPLLIGTCLQLAQILKARGQLAEARQLCEEANSLNAAWSHAGRYPGYWPALHLLVEVELQVGTQDSHLRALNCLQTFCSGMHALLDSSAAAGRGAEQGLWYQPSTWLGRLKQQEAEVPTNVLPIVVWLTEAYHYLARVQSKLHRHAEARSTLTQACGVLQSAVVIHALEALDASQTSARLRALLDTRQQHLEQELAAIQRLEAQAHH</sequence>
<dbReference type="SMART" id="SM00028">
    <property type="entry name" value="TPR"/>
    <property type="match status" value="4"/>
</dbReference>
<dbReference type="PANTHER" id="PTHR31431">
    <property type="entry name" value="NUCLEOPORIN NUP188 HOMOLOG"/>
    <property type="match status" value="1"/>
</dbReference>
<comment type="caution">
    <text evidence="2">The sequence shown here is derived from an EMBL/GenBank/DDBJ whole genome shotgun (WGS) entry which is preliminary data.</text>
</comment>
<dbReference type="Pfam" id="PF10487">
    <property type="entry name" value="Nup188_N"/>
    <property type="match status" value="1"/>
</dbReference>
<gene>
    <name evidence="2" type="ORF">CVIRNUC_007023</name>
</gene>
<dbReference type="InterPro" id="IPR011990">
    <property type="entry name" value="TPR-like_helical_dom_sf"/>
</dbReference>
<dbReference type="GO" id="GO:0044611">
    <property type="term" value="C:nuclear pore inner ring"/>
    <property type="evidence" value="ECO:0007669"/>
    <property type="project" value="TreeGrafter"/>
</dbReference>
<feature type="domain" description="Nucleoporin Nup188 N-terminal" evidence="1">
    <location>
        <begin position="33"/>
        <end position="489"/>
    </location>
</feature>
<dbReference type="InterPro" id="IPR044840">
    <property type="entry name" value="Nup188"/>
</dbReference>
<accession>A0AAV1ID55</accession>
<dbReference type="Proteomes" id="UP001314263">
    <property type="component" value="Unassembled WGS sequence"/>
</dbReference>
<dbReference type="Pfam" id="PF13374">
    <property type="entry name" value="TPR_10"/>
    <property type="match status" value="1"/>
</dbReference>
<organism evidence="2 3">
    <name type="scientific">Coccomyxa viridis</name>
    <dbReference type="NCBI Taxonomy" id="1274662"/>
    <lineage>
        <taxon>Eukaryota</taxon>
        <taxon>Viridiplantae</taxon>
        <taxon>Chlorophyta</taxon>
        <taxon>core chlorophytes</taxon>
        <taxon>Trebouxiophyceae</taxon>
        <taxon>Trebouxiophyceae incertae sedis</taxon>
        <taxon>Coccomyxaceae</taxon>
        <taxon>Coccomyxa</taxon>
    </lineage>
</organism>
<dbReference type="InterPro" id="IPR019734">
    <property type="entry name" value="TPR_rpt"/>
</dbReference>
<dbReference type="GO" id="GO:0017056">
    <property type="term" value="F:structural constituent of nuclear pore"/>
    <property type="evidence" value="ECO:0007669"/>
    <property type="project" value="InterPro"/>
</dbReference>
<evidence type="ECO:0000313" key="2">
    <source>
        <dbReference type="EMBL" id="CAK0783823.1"/>
    </source>
</evidence>
<dbReference type="SUPFAM" id="SSF48452">
    <property type="entry name" value="TPR-like"/>
    <property type="match status" value="2"/>
</dbReference>
<name>A0AAV1ID55_9CHLO</name>
<keyword evidence="3" id="KW-1185">Reference proteome</keyword>
<protein>
    <recommendedName>
        <fullName evidence="1">Nucleoporin Nup188 N-terminal domain-containing protein</fullName>
    </recommendedName>
</protein>
<dbReference type="EMBL" id="CAUYUE010000009">
    <property type="protein sequence ID" value="CAK0783823.1"/>
    <property type="molecule type" value="Genomic_DNA"/>
</dbReference>